<name>A0A833UHB8_JUGRE</name>
<accession>A0A833UHB8</accession>
<dbReference type="AlphaFoldDB" id="A0A833UHB8"/>
<dbReference type="PANTHER" id="PTHR33710">
    <property type="entry name" value="BNAC02G09200D PROTEIN"/>
    <property type="match status" value="1"/>
</dbReference>
<gene>
    <name evidence="1" type="ORF">F2P56_026922</name>
</gene>
<dbReference type="InterPro" id="IPR036691">
    <property type="entry name" value="Endo/exonu/phosph_ase_sf"/>
</dbReference>
<dbReference type="PANTHER" id="PTHR33710:SF62">
    <property type="entry name" value="DUF4283 DOMAIN PROTEIN"/>
    <property type="match status" value="1"/>
</dbReference>
<reference evidence="1" key="1">
    <citation type="submission" date="2015-10" db="EMBL/GenBank/DDBJ databases">
        <authorList>
            <person name="Martinez-Garcia P.J."/>
            <person name="Crepeau M.W."/>
            <person name="Puiu D."/>
            <person name="Gonzalez-Ibeas D."/>
            <person name="Whalen J."/>
            <person name="Stevens K."/>
            <person name="Paul R."/>
            <person name="Butterfield T."/>
            <person name="Britton M."/>
            <person name="Reagan R."/>
            <person name="Chakraborty S."/>
            <person name="Walawage S.L."/>
            <person name="Vasquez-Gross H.A."/>
            <person name="Cardeno C."/>
            <person name="Famula R."/>
            <person name="Pratt K."/>
            <person name="Kuruganti S."/>
            <person name="Aradhya M.K."/>
            <person name="Leslie C.A."/>
            <person name="Dandekar A.M."/>
            <person name="Salzberg S.L."/>
            <person name="Wegrzyn J.L."/>
            <person name="Langley C.H."/>
            <person name="Neale D.B."/>
        </authorList>
    </citation>
    <scope>NUCLEOTIDE SEQUENCE</scope>
    <source>
        <tissue evidence="1">Leaves</tissue>
    </source>
</reference>
<proteinExistence type="predicted"/>
<comment type="caution">
    <text evidence="1">The sequence shown here is derived from an EMBL/GenBank/DDBJ whole genome shotgun (WGS) entry which is preliminary data.</text>
</comment>
<reference evidence="1" key="2">
    <citation type="submission" date="2020-03" db="EMBL/GenBank/DDBJ databases">
        <title>Walnut 2.0.</title>
        <authorList>
            <person name="Marrano A."/>
            <person name="Britton M."/>
            <person name="Zimin A.V."/>
            <person name="Zaini P.A."/>
            <person name="Workman R."/>
            <person name="Puiu D."/>
            <person name="Bianco L."/>
            <person name="Allen B.J."/>
            <person name="Troggio M."/>
            <person name="Leslie C.A."/>
            <person name="Timp W."/>
            <person name="Dendekar A."/>
            <person name="Salzberg S.L."/>
            <person name="Neale D.B."/>
        </authorList>
    </citation>
    <scope>NUCLEOTIDE SEQUENCE</scope>
    <source>
        <tissue evidence="1">Leaves</tissue>
    </source>
</reference>
<dbReference type="EMBL" id="LIHL02000012">
    <property type="protein sequence ID" value="KAF5451860.1"/>
    <property type="molecule type" value="Genomic_DNA"/>
</dbReference>
<dbReference type="Gene3D" id="3.60.10.10">
    <property type="entry name" value="Endonuclease/exonuclease/phosphatase"/>
    <property type="match status" value="1"/>
</dbReference>
<protein>
    <submittedName>
        <fullName evidence="1">Uncharacterized protein</fullName>
    </submittedName>
</protein>
<sequence>MQDNEKSGVAVKPFYKMEDFYSAMNDCGLRDLGYKGDRFTWSNNREGAQFTKKGLDRALGNSIWLDQWKSHAVEVVLVHTSDHKPILIFMDVKDFEVPGRARPFRYEAKWANREDCKKVVEDAWKATMLFPNKLAKTMDSLHSCKLKLVEWSRVTDLNPDPKQWTL</sequence>
<dbReference type="Gramene" id="Jr12_06410_p1">
    <property type="protein sequence ID" value="cds.Jr12_06410_p1"/>
    <property type="gene ID" value="Jr12_06410"/>
</dbReference>
<dbReference type="SUPFAM" id="SSF56219">
    <property type="entry name" value="DNase I-like"/>
    <property type="match status" value="1"/>
</dbReference>
<evidence type="ECO:0000313" key="1">
    <source>
        <dbReference type="EMBL" id="KAF5451860.1"/>
    </source>
</evidence>
<organism evidence="1 2">
    <name type="scientific">Juglans regia</name>
    <name type="common">English walnut</name>
    <dbReference type="NCBI Taxonomy" id="51240"/>
    <lineage>
        <taxon>Eukaryota</taxon>
        <taxon>Viridiplantae</taxon>
        <taxon>Streptophyta</taxon>
        <taxon>Embryophyta</taxon>
        <taxon>Tracheophyta</taxon>
        <taxon>Spermatophyta</taxon>
        <taxon>Magnoliopsida</taxon>
        <taxon>eudicotyledons</taxon>
        <taxon>Gunneridae</taxon>
        <taxon>Pentapetalae</taxon>
        <taxon>rosids</taxon>
        <taxon>fabids</taxon>
        <taxon>Fagales</taxon>
        <taxon>Juglandaceae</taxon>
        <taxon>Juglans</taxon>
    </lineage>
</organism>
<evidence type="ECO:0000313" key="2">
    <source>
        <dbReference type="Proteomes" id="UP000619265"/>
    </source>
</evidence>
<dbReference type="Proteomes" id="UP000619265">
    <property type="component" value="Unassembled WGS sequence"/>
</dbReference>